<protein>
    <recommendedName>
        <fullName evidence="4">Zinc finger PHD-type domain-containing protein</fullName>
    </recommendedName>
</protein>
<accession>A0AA39P8Q6</accession>
<dbReference type="AlphaFoldDB" id="A0AA39P8Q6"/>
<sequence>MPGLDSLLQVKKYHHSLYDQALYGAPIHHGISPLQYRKDQQSQYGHTKKFCDPKHASKHGITHEDNEGSPPPQRRLRRNNPSLLVYDSEESGEYNSIHSESQPSDSLQIDADTHAKAVKQFFDNILPSKDYDRDLTRSVINISQTKELPSFPWSHNSCWLDASLEALYTTLNYGDWLMFESLFAGESQRSTLSPIYYLYIMQKGCHDWPLSDFPGSSAPSQELQNIHDGFCSFLYHIKLVTGSEDSFQDLLIVITLIIDYTDVVALGSSLPMLQNCQKFFSVFTTIVRFCTGSSSGSGSLDHVLINKPHSKTSVYDGPSINEFEICEGSIKTWFNKLTHIKLATTGSQTRSDCWHNVYCSKRCAFDITFITSIPVVLTIEPSSIHGQMHLSEALSNTDHIWDFPHTLTPLTLNDVKDKGLEYILVAQIFKNSDHFITRSAVPTSSGKLAIFEYDGMNHYGYSQLQSGSSMDVLIAGRTPPVPKGYCTYAAIYCLCGGLSAQQYFEAQQQELFKKKLLVDLVNPPNYVATEFQAVPDAECHWTMNQQSTQQPSLPPIAMQGDDGNNVASSPNNDSEEEELFLNKNDAPEDRNKYYLSTARNSMPPVSSSPPPSSPLHILCHCGMDSNGHCTEVKEDTIKCEECHNYSHLACQTYCHTQHDLPKIFQCHMCEPRDLAWSKDVIADRNQTTTWRSRRIKETPETTATAWQHLLYLRKFLHADEVHENEDPEEFLLNPESLPFNLEIDKTLSPYRHVLHTLMFSPETVDSSSIPAKAWLDIQKKKPPCLGMPASVDVDMEALCILEDRMFDRSEDAGIAGNFQWGLDVGMHQDNWCPWKFGGENGKGVREGTESELESLHLLTPNSLDQTLMKMNGRSGSEQEKKTMKHKEILEPETAEHLLQDGSAKVIGHPAK</sequence>
<dbReference type="EMBL" id="JAUEPR010000012">
    <property type="protein sequence ID" value="KAK0479331.1"/>
    <property type="molecule type" value="Genomic_DNA"/>
</dbReference>
<reference evidence="2" key="1">
    <citation type="submission" date="2023-06" db="EMBL/GenBank/DDBJ databases">
        <authorList>
            <consortium name="Lawrence Berkeley National Laboratory"/>
            <person name="Ahrendt S."/>
            <person name="Sahu N."/>
            <person name="Indic B."/>
            <person name="Wong-Bajracharya J."/>
            <person name="Merenyi Z."/>
            <person name="Ke H.-M."/>
            <person name="Monk M."/>
            <person name="Kocsube S."/>
            <person name="Drula E."/>
            <person name="Lipzen A."/>
            <person name="Balint B."/>
            <person name="Henrissat B."/>
            <person name="Andreopoulos B."/>
            <person name="Martin F.M."/>
            <person name="Harder C.B."/>
            <person name="Rigling D."/>
            <person name="Ford K.L."/>
            <person name="Foster G.D."/>
            <person name="Pangilinan J."/>
            <person name="Papanicolaou A."/>
            <person name="Barry K."/>
            <person name="LaButti K."/>
            <person name="Viragh M."/>
            <person name="Koriabine M."/>
            <person name="Yan M."/>
            <person name="Riley R."/>
            <person name="Champramary S."/>
            <person name="Plett K.L."/>
            <person name="Tsai I.J."/>
            <person name="Slot J."/>
            <person name="Sipos G."/>
            <person name="Plett J."/>
            <person name="Nagy L.G."/>
            <person name="Grigoriev I.V."/>
        </authorList>
    </citation>
    <scope>NUCLEOTIDE SEQUENCE</scope>
    <source>
        <strain evidence="2">ICMP 16352</strain>
    </source>
</reference>
<evidence type="ECO:0000313" key="2">
    <source>
        <dbReference type="EMBL" id="KAK0479331.1"/>
    </source>
</evidence>
<gene>
    <name evidence="2" type="ORF">IW261DRAFT_1420054</name>
</gene>
<evidence type="ECO:0000313" key="3">
    <source>
        <dbReference type="Proteomes" id="UP001175227"/>
    </source>
</evidence>
<feature type="compositionally biased region" description="Basic and acidic residues" evidence="1">
    <location>
        <begin position="49"/>
        <end position="66"/>
    </location>
</feature>
<feature type="region of interest" description="Disordered" evidence="1">
    <location>
        <begin position="37"/>
        <end position="80"/>
    </location>
</feature>
<proteinExistence type="predicted"/>
<feature type="region of interest" description="Disordered" evidence="1">
    <location>
        <begin position="547"/>
        <end position="577"/>
    </location>
</feature>
<comment type="caution">
    <text evidence="2">The sequence shown here is derived from an EMBL/GenBank/DDBJ whole genome shotgun (WGS) entry which is preliminary data.</text>
</comment>
<name>A0AA39P8Q6_9AGAR</name>
<evidence type="ECO:0008006" key="4">
    <source>
        <dbReference type="Google" id="ProtNLM"/>
    </source>
</evidence>
<dbReference type="Proteomes" id="UP001175227">
    <property type="component" value="Unassembled WGS sequence"/>
</dbReference>
<organism evidence="2 3">
    <name type="scientific">Armillaria novae-zelandiae</name>
    <dbReference type="NCBI Taxonomy" id="153914"/>
    <lineage>
        <taxon>Eukaryota</taxon>
        <taxon>Fungi</taxon>
        <taxon>Dikarya</taxon>
        <taxon>Basidiomycota</taxon>
        <taxon>Agaricomycotina</taxon>
        <taxon>Agaricomycetes</taxon>
        <taxon>Agaricomycetidae</taxon>
        <taxon>Agaricales</taxon>
        <taxon>Marasmiineae</taxon>
        <taxon>Physalacriaceae</taxon>
        <taxon>Armillaria</taxon>
    </lineage>
</organism>
<keyword evidence="3" id="KW-1185">Reference proteome</keyword>
<evidence type="ECO:0000256" key="1">
    <source>
        <dbReference type="SAM" id="MobiDB-lite"/>
    </source>
</evidence>